<feature type="compositionally biased region" description="Basic and acidic residues" evidence="8">
    <location>
        <begin position="414"/>
        <end position="426"/>
    </location>
</feature>
<gene>
    <name evidence="9" type="ORF">C1SCF055_LOCUS8350</name>
</gene>
<dbReference type="InterPro" id="IPR011990">
    <property type="entry name" value="TPR-like_helical_dom_sf"/>
</dbReference>
<evidence type="ECO:0000256" key="7">
    <source>
        <dbReference type="PROSITE-ProRule" id="PRU00708"/>
    </source>
</evidence>
<evidence type="ECO:0000256" key="3">
    <source>
        <dbReference type="ARBA" id="ARBA00022603"/>
    </source>
</evidence>
<dbReference type="Pfam" id="PF01535">
    <property type="entry name" value="PPR"/>
    <property type="match status" value="1"/>
</dbReference>
<dbReference type="InterPro" id="IPR002885">
    <property type="entry name" value="PPR_rpt"/>
</dbReference>
<dbReference type="InterPro" id="IPR029063">
    <property type="entry name" value="SAM-dependent_MTases_sf"/>
</dbReference>
<evidence type="ECO:0000256" key="6">
    <source>
        <dbReference type="ARBA" id="ARBA00022694"/>
    </source>
</evidence>
<dbReference type="EMBL" id="CAMXCT010000558">
    <property type="protein sequence ID" value="CAI3980482.1"/>
    <property type="molecule type" value="Genomic_DNA"/>
</dbReference>
<feature type="region of interest" description="Disordered" evidence="8">
    <location>
        <begin position="126"/>
        <end position="150"/>
    </location>
</feature>
<dbReference type="Gene3D" id="3.40.50.150">
    <property type="entry name" value="Vaccinia Virus protein VP39"/>
    <property type="match status" value="1"/>
</dbReference>
<evidence type="ECO:0000313" key="10">
    <source>
        <dbReference type="EMBL" id="CAL4767794.1"/>
    </source>
</evidence>
<sequence>MGGQKASSAKDKFSRWFKNKKKSPSEKNVGPPRKSKGKGKGKDQGKDKGKSGKGKGKGKVGESERTPHASRPSLNLTPDDMGKAGVSDGLIHKLMATKQRLLAGNAEAARAGAARAEPGAWMAANAEKNARKKGDGKGKTGKKGKDGKESQFVPVVREELVALNRQIASHAQARDLAAARSVLQTLESKGWANGHTYAAAVHALCRCGDWRSAEEALARAEKAGLFNRGAGAASGLITRTSMIRGYVECARDLGKARELLERMEKEKVLASKPNVRTANTFLRGCLILGSVNDAETLLERMTTVWAAQEDWYKTHGGKPDASTYELVVSLLCQALRYTDARQVALQGIKELGASPGSAAMFASIARAAIICGNEDAAALNLKRARKILSQEADFSEAKLSSVAGSGGKRGTQKWNRDEEKDASVADRKAARARSLEVFQSHRQREILSDIKEVEEFMAKHQVPSESSKKRKKAEVAKNPLHAGIDLENLYMRTLCFEDYGDSEESDSSSLAAQMCRRLCQKFGLESDGPMAQTVLQHFCTVLEPPKKKRKRDDQKKPPSGSPRLDLRRLFASSVAKSSESPLHLEICSGSGEWLSSQALRDPNTNWMACELRFDRSARCFQRFALRELTQAANVGIIVGDAQNALENHLKKGCCSKIFINHPEPPHQTDLDKAVELDTSGETGTEATHLLTLHFLQNSCAAVLQDEGLLTICTDNLGYGEWLLNAFASEPLSKLFQDALKGKAGKAGRISGPKSGISLRNEAPPVEICGAVYRTKGAGGSYFQRLKESEKGSRGDGAAEERYYLCLKKRSRLSGEAS</sequence>
<proteinExistence type="predicted"/>
<evidence type="ECO:0000256" key="1">
    <source>
        <dbReference type="ARBA" id="ARBA00000142"/>
    </source>
</evidence>
<accession>A0A9P1FNF6</accession>
<evidence type="ECO:0000256" key="8">
    <source>
        <dbReference type="SAM" id="MobiDB-lite"/>
    </source>
</evidence>
<evidence type="ECO:0000256" key="2">
    <source>
        <dbReference type="ARBA" id="ARBA00011977"/>
    </source>
</evidence>
<evidence type="ECO:0000256" key="4">
    <source>
        <dbReference type="ARBA" id="ARBA00022679"/>
    </source>
</evidence>
<evidence type="ECO:0000313" key="11">
    <source>
        <dbReference type="Proteomes" id="UP001152797"/>
    </source>
</evidence>
<dbReference type="OrthoDB" id="433555at2759"/>
<reference evidence="10 11" key="2">
    <citation type="submission" date="2024-05" db="EMBL/GenBank/DDBJ databases">
        <authorList>
            <person name="Chen Y."/>
            <person name="Shah S."/>
            <person name="Dougan E. K."/>
            <person name="Thang M."/>
            <person name="Chan C."/>
        </authorList>
    </citation>
    <scope>NUCLEOTIDE SEQUENCE [LARGE SCALE GENOMIC DNA]</scope>
</reference>
<keyword evidence="4" id="KW-0808">Transferase</keyword>
<feature type="repeat" description="PPR" evidence="7">
    <location>
        <begin position="193"/>
        <end position="227"/>
    </location>
</feature>
<keyword evidence="3" id="KW-0489">Methyltransferase</keyword>
<dbReference type="EMBL" id="CAMXCT030000558">
    <property type="protein sequence ID" value="CAL4767794.1"/>
    <property type="molecule type" value="Genomic_DNA"/>
</dbReference>
<dbReference type="SUPFAM" id="SSF53335">
    <property type="entry name" value="S-adenosyl-L-methionine-dependent methyltransferases"/>
    <property type="match status" value="1"/>
</dbReference>
<dbReference type="GO" id="GO:0008176">
    <property type="term" value="F:tRNA (guanine(46)-N7)-methyltransferase activity"/>
    <property type="evidence" value="ECO:0007669"/>
    <property type="project" value="UniProtKB-EC"/>
</dbReference>
<dbReference type="InterPro" id="IPR003358">
    <property type="entry name" value="tRNA_(Gua-N-7)_MeTrfase_Trmb"/>
</dbReference>
<reference evidence="9" key="1">
    <citation type="submission" date="2022-10" db="EMBL/GenBank/DDBJ databases">
        <authorList>
            <person name="Chen Y."/>
            <person name="Dougan E. K."/>
            <person name="Chan C."/>
            <person name="Rhodes N."/>
            <person name="Thang M."/>
        </authorList>
    </citation>
    <scope>NUCLEOTIDE SEQUENCE</scope>
</reference>
<keyword evidence="5" id="KW-0949">S-adenosyl-L-methionine</keyword>
<protein>
    <recommendedName>
        <fullName evidence="2">tRNA (guanine(46)-N(7))-methyltransferase</fullName>
        <ecNumber evidence="2">2.1.1.33</ecNumber>
    </recommendedName>
</protein>
<keyword evidence="6" id="KW-0819">tRNA processing</keyword>
<name>A0A9P1FNF6_9DINO</name>
<organism evidence="9">
    <name type="scientific">Cladocopium goreaui</name>
    <dbReference type="NCBI Taxonomy" id="2562237"/>
    <lineage>
        <taxon>Eukaryota</taxon>
        <taxon>Sar</taxon>
        <taxon>Alveolata</taxon>
        <taxon>Dinophyceae</taxon>
        <taxon>Suessiales</taxon>
        <taxon>Symbiodiniaceae</taxon>
        <taxon>Cladocopium</taxon>
    </lineage>
</organism>
<dbReference type="Proteomes" id="UP001152797">
    <property type="component" value="Unassembled WGS sequence"/>
</dbReference>
<dbReference type="PROSITE" id="PS51625">
    <property type="entry name" value="SAM_MT_TRMB"/>
    <property type="match status" value="1"/>
</dbReference>
<dbReference type="PANTHER" id="PTHR23417:SF14">
    <property type="entry name" value="PENTACOTRIPEPTIDE-REPEAT REGION OF PRORP DOMAIN-CONTAINING PROTEIN"/>
    <property type="match status" value="1"/>
</dbReference>
<dbReference type="PANTHER" id="PTHR23417">
    <property type="entry name" value="3-DEOXY-D-MANNO-OCTULOSONIC-ACID TRANSFERASE/TRNA GUANINE-N 7 - -METHYLTRANSFERASE"/>
    <property type="match status" value="1"/>
</dbReference>
<dbReference type="GO" id="GO:0043527">
    <property type="term" value="C:tRNA methyltransferase complex"/>
    <property type="evidence" value="ECO:0007669"/>
    <property type="project" value="TreeGrafter"/>
</dbReference>
<evidence type="ECO:0000313" key="9">
    <source>
        <dbReference type="EMBL" id="CAI3980482.1"/>
    </source>
</evidence>
<dbReference type="EMBL" id="CAMXCT020000558">
    <property type="protein sequence ID" value="CAL1133857.1"/>
    <property type="molecule type" value="Genomic_DNA"/>
</dbReference>
<dbReference type="Gene3D" id="1.25.40.10">
    <property type="entry name" value="Tetratricopeptide repeat domain"/>
    <property type="match status" value="1"/>
</dbReference>
<feature type="region of interest" description="Disordered" evidence="8">
    <location>
        <begin position="399"/>
        <end position="426"/>
    </location>
</feature>
<feature type="compositionally biased region" description="Basic and acidic residues" evidence="8">
    <location>
        <begin position="128"/>
        <end position="149"/>
    </location>
</feature>
<dbReference type="AlphaFoldDB" id="A0A9P1FNF6"/>
<feature type="region of interest" description="Disordered" evidence="8">
    <location>
        <begin position="1"/>
        <end position="81"/>
    </location>
</feature>
<dbReference type="PROSITE" id="PS51375">
    <property type="entry name" value="PPR"/>
    <property type="match status" value="1"/>
</dbReference>
<keyword evidence="11" id="KW-1185">Reference proteome</keyword>
<evidence type="ECO:0000256" key="5">
    <source>
        <dbReference type="ARBA" id="ARBA00022691"/>
    </source>
</evidence>
<comment type="catalytic activity">
    <reaction evidence="1">
        <text>guanosine(46) in tRNA + S-adenosyl-L-methionine = N(7)-methylguanosine(46) in tRNA + S-adenosyl-L-homocysteine</text>
        <dbReference type="Rhea" id="RHEA:42708"/>
        <dbReference type="Rhea" id="RHEA-COMP:10188"/>
        <dbReference type="Rhea" id="RHEA-COMP:10189"/>
        <dbReference type="ChEBI" id="CHEBI:57856"/>
        <dbReference type="ChEBI" id="CHEBI:59789"/>
        <dbReference type="ChEBI" id="CHEBI:74269"/>
        <dbReference type="ChEBI" id="CHEBI:74480"/>
        <dbReference type="EC" id="2.1.1.33"/>
    </reaction>
</comment>
<feature type="region of interest" description="Disordered" evidence="8">
    <location>
        <begin position="545"/>
        <end position="564"/>
    </location>
</feature>
<feature type="compositionally biased region" description="Basic and acidic residues" evidence="8">
    <location>
        <begin position="40"/>
        <end position="50"/>
    </location>
</feature>
<comment type="caution">
    <text evidence="9">The sequence shown here is derived from an EMBL/GenBank/DDBJ whole genome shotgun (WGS) entry which is preliminary data.</text>
</comment>
<dbReference type="Pfam" id="PF02390">
    <property type="entry name" value="Methyltransf_4"/>
    <property type="match status" value="1"/>
</dbReference>
<dbReference type="EC" id="2.1.1.33" evidence="2"/>